<organism evidence="2 3">
    <name type="scientific">Nocardia aobensis</name>
    <dbReference type="NCBI Taxonomy" id="257277"/>
    <lineage>
        <taxon>Bacteria</taxon>
        <taxon>Bacillati</taxon>
        <taxon>Actinomycetota</taxon>
        <taxon>Actinomycetes</taxon>
        <taxon>Mycobacteriales</taxon>
        <taxon>Nocardiaceae</taxon>
        <taxon>Nocardia</taxon>
    </lineage>
</organism>
<keyword evidence="3" id="KW-1185">Reference proteome</keyword>
<comment type="caution">
    <text evidence="2">The sequence shown here is derived from an EMBL/GenBank/DDBJ whole genome shotgun (WGS) entry which is preliminary data.</text>
</comment>
<evidence type="ECO:0000256" key="1">
    <source>
        <dbReference type="SAM" id="Phobius"/>
    </source>
</evidence>
<keyword evidence="1" id="KW-1133">Transmembrane helix</keyword>
<evidence type="ECO:0000313" key="3">
    <source>
        <dbReference type="Proteomes" id="UP001601442"/>
    </source>
</evidence>
<sequence>MIDFLKSNAGIFTMATIGLVFQLAGVALVVWELMKRHGVARRFAGQVEMLERVHRELEEDSLNIAIEASNGDKVFGAMQQPTMEAYMLAQKAVLTNRGIVGYLLSEVQVPKRWTTWIGPGTLLLGIFLAYAASMFSVR</sequence>
<gene>
    <name evidence="2" type="ORF">ACFYU5_02150</name>
</gene>
<accession>A0ABW6NXT6</accession>
<dbReference type="EMBL" id="JBIAMT010000001">
    <property type="protein sequence ID" value="MFF0495183.1"/>
    <property type="molecule type" value="Genomic_DNA"/>
</dbReference>
<keyword evidence="1" id="KW-0812">Transmembrane</keyword>
<reference evidence="2 3" key="1">
    <citation type="submission" date="2024-10" db="EMBL/GenBank/DDBJ databases">
        <title>The Natural Products Discovery Center: Release of the First 8490 Sequenced Strains for Exploring Actinobacteria Biosynthetic Diversity.</title>
        <authorList>
            <person name="Kalkreuter E."/>
            <person name="Kautsar S.A."/>
            <person name="Yang D."/>
            <person name="Bader C.D."/>
            <person name="Teijaro C.N."/>
            <person name="Fluegel L."/>
            <person name="Davis C.M."/>
            <person name="Simpson J.R."/>
            <person name="Lauterbach L."/>
            <person name="Steele A.D."/>
            <person name="Gui C."/>
            <person name="Meng S."/>
            <person name="Li G."/>
            <person name="Viehrig K."/>
            <person name="Ye F."/>
            <person name="Su P."/>
            <person name="Kiefer A.F."/>
            <person name="Nichols A."/>
            <person name="Cepeda A.J."/>
            <person name="Yan W."/>
            <person name="Fan B."/>
            <person name="Jiang Y."/>
            <person name="Adhikari A."/>
            <person name="Zheng C.-J."/>
            <person name="Schuster L."/>
            <person name="Cowan T.M."/>
            <person name="Smanski M.J."/>
            <person name="Chevrette M.G."/>
            <person name="De Carvalho L.P.S."/>
            <person name="Shen B."/>
        </authorList>
    </citation>
    <scope>NUCLEOTIDE SEQUENCE [LARGE SCALE GENOMIC DNA]</scope>
    <source>
        <strain evidence="2 3">NPDC004119</strain>
    </source>
</reference>
<dbReference type="Proteomes" id="UP001601442">
    <property type="component" value="Unassembled WGS sequence"/>
</dbReference>
<protein>
    <submittedName>
        <fullName evidence="2">Uncharacterized protein</fullName>
    </submittedName>
</protein>
<feature type="transmembrane region" description="Helical" evidence="1">
    <location>
        <begin position="116"/>
        <end position="137"/>
    </location>
</feature>
<name>A0ABW6NXT6_9NOCA</name>
<feature type="transmembrane region" description="Helical" evidence="1">
    <location>
        <begin position="12"/>
        <end position="33"/>
    </location>
</feature>
<dbReference type="RefSeq" id="WP_387388990.1">
    <property type="nucleotide sequence ID" value="NZ_JBIAMT010000001.1"/>
</dbReference>
<proteinExistence type="predicted"/>
<evidence type="ECO:0000313" key="2">
    <source>
        <dbReference type="EMBL" id="MFF0495183.1"/>
    </source>
</evidence>
<keyword evidence="1" id="KW-0472">Membrane</keyword>